<evidence type="ECO:0000256" key="1">
    <source>
        <dbReference type="ARBA" id="ARBA00004651"/>
    </source>
</evidence>
<accession>A0A0M9UCL5</accession>
<evidence type="ECO:0000313" key="9">
    <source>
        <dbReference type="EMBL" id="KPL86268.1"/>
    </source>
</evidence>
<organism evidence="8 10">
    <name type="scientific">Ardenticatena maritima</name>
    <dbReference type="NCBI Taxonomy" id="872965"/>
    <lineage>
        <taxon>Bacteria</taxon>
        <taxon>Bacillati</taxon>
        <taxon>Chloroflexota</taxon>
        <taxon>Ardenticatenia</taxon>
        <taxon>Ardenticatenales</taxon>
        <taxon>Ardenticatenaceae</taxon>
        <taxon>Ardenticatena</taxon>
    </lineage>
</organism>
<dbReference type="FunCoup" id="A0A0M9UCL5">
    <property type="interactions" value="28"/>
</dbReference>
<dbReference type="EMBL" id="BBZA01000099">
    <property type="protein sequence ID" value="GAP62970.1"/>
    <property type="molecule type" value="Genomic_DNA"/>
</dbReference>
<reference evidence="10" key="3">
    <citation type="submission" date="2015-08" db="EMBL/GenBank/DDBJ databases">
        <title>Draft Genome Sequence of a Heterotrophic Facultative Anaerobic Bacterium Ardenticatena maritima Strain 110S.</title>
        <authorList>
            <person name="Kawaichi S."/>
            <person name="Yoshida T."/>
            <person name="Sako Y."/>
            <person name="Nakamura R."/>
        </authorList>
    </citation>
    <scope>NUCLEOTIDE SEQUENCE [LARGE SCALE GENOMIC DNA]</scope>
    <source>
        <strain evidence="10">110S</strain>
    </source>
</reference>
<dbReference type="EMBL" id="LGKN01000009">
    <property type="protein sequence ID" value="KPL86268.1"/>
    <property type="molecule type" value="Genomic_DNA"/>
</dbReference>
<comment type="caution">
    <text evidence="8">The sequence shown here is derived from an EMBL/GenBank/DDBJ whole genome shotgun (WGS) entry which is preliminary data.</text>
</comment>
<dbReference type="AlphaFoldDB" id="A0A0M9UCL5"/>
<evidence type="ECO:0000256" key="3">
    <source>
        <dbReference type="ARBA" id="ARBA00022692"/>
    </source>
</evidence>
<dbReference type="RefSeq" id="WP_054492846.1">
    <property type="nucleotide sequence ID" value="NZ_BBZA01000099.1"/>
</dbReference>
<dbReference type="InParanoid" id="A0A0M9UCL5"/>
<dbReference type="Proteomes" id="UP000050502">
    <property type="component" value="Unassembled WGS sequence"/>
</dbReference>
<name>A0A0M9UCL5_9CHLR</name>
<proteinExistence type="inferred from homology"/>
<feature type="transmembrane region" description="Helical" evidence="6">
    <location>
        <begin position="133"/>
        <end position="152"/>
    </location>
</feature>
<feature type="transmembrane region" description="Helical" evidence="6">
    <location>
        <begin position="50"/>
        <end position="73"/>
    </location>
</feature>
<gene>
    <name evidence="8" type="ORF">ARMA_1393</name>
    <name evidence="9" type="ORF">SE16_13010</name>
</gene>
<dbReference type="InterPro" id="IPR015414">
    <property type="entry name" value="TMEM64"/>
</dbReference>
<evidence type="ECO:0000313" key="8">
    <source>
        <dbReference type="EMBL" id="GAP62970.1"/>
    </source>
</evidence>
<feature type="domain" description="VTT" evidence="7">
    <location>
        <begin position="67"/>
        <end position="179"/>
    </location>
</feature>
<dbReference type="PANTHER" id="PTHR12677">
    <property type="entry name" value="GOLGI APPARATUS MEMBRANE PROTEIN TVP38-RELATED"/>
    <property type="match status" value="1"/>
</dbReference>
<comment type="similarity">
    <text evidence="6">Belongs to the TVP38/TMEM64 family.</text>
</comment>
<dbReference type="OrthoDB" id="9812980at2"/>
<evidence type="ECO:0000256" key="6">
    <source>
        <dbReference type="RuleBase" id="RU366058"/>
    </source>
</evidence>
<reference evidence="8 10" key="1">
    <citation type="journal article" date="2015" name="Genome Announc.">
        <title>Draft Genome Sequence of a Heterotrophic Facultative Anaerobic Thermophilic Bacterium, Ardenticatena maritima Strain 110ST.</title>
        <authorList>
            <person name="Kawaichi S."/>
            <person name="Yoshida T."/>
            <person name="Sako Y."/>
            <person name="Nakamura R."/>
        </authorList>
    </citation>
    <scope>NUCLEOTIDE SEQUENCE [LARGE SCALE GENOMIC DNA]</scope>
    <source>
        <strain evidence="8 10">110S</strain>
    </source>
</reference>
<protein>
    <recommendedName>
        <fullName evidence="6">TVP38/TMEM64 family membrane protein</fullName>
    </recommendedName>
</protein>
<evidence type="ECO:0000256" key="5">
    <source>
        <dbReference type="ARBA" id="ARBA00023136"/>
    </source>
</evidence>
<evidence type="ECO:0000313" key="11">
    <source>
        <dbReference type="Proteomes" id="UP000050502"/>
    </source>
</evidence>
<keyword evidence="3 6" id="KW-0812">Transmembrane</keyword>
<dbReference type="Proteomes" id="UP000037784">
    <property type="component" value="Unassembled WGS sequence"/>
</dbReference>
<dbReference type="PANTHER" id="PTHR12677:SF59">
    <property type="entry name" value="GOLGI APPARATUS MEMBRANE PROTEIN TVP38-RELATED"/>
    <property type="match status" value="1"/>
</dbReference>
<keyword evidence="10" id="KW-1185">Reference proteome</keyword>
<evidence type="ECO:0000259" key="7">
    <source>
        <dbReference type="Pfam" id="PF09335"/>
    </source>
</evidence>
<sequence length="235" mass="26111">MSFHPKRFALLAWGLLLTCYLAYTAYYHVSPLTVAQQLAEFLRDNPLGPLLYIAVYAVRPLFFFSATALTVIGGTLYGPWLGVLLVIIGANVSALVAYTLAQTLGATLLDEHVSARIQPYIERMRRNAFETILILRFMFIPYDAVNYTAGLLRIPRRAFLAATIIGSIPGTLSFVLFGASVEESLQTQRPTVNPQLLALSAVLFLVSLAFSWYVRTRERTGTLVEKEADSQEKAQ</sequence>
<feature type="transmembrane region" description="Helical" evidence="6">
    <location>
        <begin position="196"/>
        <end position="214"/>
    </location>
</feature>
<keyword evidence="5 6" id="KW-0472">Membrane</keyword>
<feature type="transmembrane region" description="Helical" evidence="6">
    <location>
        <begin position="80"/>
        <end position="101"/>
    </location>
</feature>
<evidence type="ECO:0000256" key="4">
    <source>
        <dbReference type="ARBA" id="ARBA00022989"/>
    </source>
</evidence>
<feature type="transmembrane region" description="Helical" evidence="6">
    <location>
        <begin position="159"/>
        <end position="181"/>
    </location>
</feature>
<dbReference type="STRING" id="872965.SE16_13010"/>
<keyword evidence="4 6" id="KW-1133">Transmembrane helix</keyword>
<dbReference type="InterPro" id="IPR032816">
    <property type="entry name" value="VTT_dom"/>
</dbReference>
<dbReference type="Pfam" id="PF09335">
    <property type="entry name" value="VTT_dom"/>
    <property type="match status" value="1"/>
</dbReference>
<dbReference type="GO" id="GO:0005886">
    <property type="term" value="C:plasma membrane"/>
    <property type="evidence" value="ECO:0007669"/>
    <property type="project" value="UniProtKB-SubCell"/>
</dbReference>
<reference evidence="9 11" key="2">
    <citation type="submission" date="2015-07" db="EMBL/GenBank/DDBJ databases">
        <title>Whole genome sequence of Ardenticatena maritima DSM 23922.</title>
        <authorList>
            <person name="Hemp J."/>
            <person name="Ward L.M."/>
            <person name="Pace L.A."/>
            <person name="Fischer W.W."/>
        </authorList>
    </citation>
    <scope>NUCLEOTIDE SEQUENCE [LARGE SCALE GENOMIC DNA]</scope>
    <source>
        <strain evidence="9 11">110S</strain>
    </source>
</reference>
<comment type="subcellular location">
    <subcellularLocation>
        <location evidence="1 6">Cell membrane</location>
        <topology evidence="1 6">Multi-pass membrane protein</topology>
    </subcellularLocation>
</comment>
<evidence type="ECO:0000256" key="2">
    <source>
        <dbReference type="ARBA" id="ARBA00022475"/>
    </source>
</evidence>
<evidence type="ECO:0000313" key="10">
    <source>
        <dbReference type="Proteomes" id="UP000037784"/>
    </source>
</evidence>
<keyword evidence="2 6" id="KW-1003">Cell membrane</keyword>